<proteinExistence type="predicted"/>
<accession>A0A0N0DHI3</accession>
<comment type="caution">
    <text evidence="2">The sequence shown here is derived from an EMBL/GenBank/DDBJ whole genome shotgun (WGS) entry which is preliminary data.</text>
</comment>
<evidence type="ECO:0000313" key="3">
    <source>
        <dbReference type="Proteomes" id="UP000037904"/>
    </source>
</evidence>
<organism evidence="2 3">
    <name type="scientific">Fusarium langsethiae</name>
    <dbReference type="NCBI Taxonomy" id="179993"/>
    <lineage>
        <taxon>Eukaryota</taxon>
        <taxon>Fungi</taxon>
        <taxon>Dikarya</taxon>
        <taxon>Ascomycota</taxon>
        <taxon>Pezizomycotina</taxon>
        <taxon>Sordariomycetes</taxon>
        <taxon>Hypocreomycetidae</taxon>
        <taxon>Hypocreales</taxon>
        <taxon>Nectriaceae</taxon>
        <taxon>Fusarium</taxon>
    </lineage>
</organism>
<evidence type="ECO:0008006" key="4">
    <source>
        <dbReference type="Google" id="ProtNLM"/>
    </source>
</evidence>
<protein>
    <recommendedName>
        <fullName evidence="4">C2H2-type domain-containing protein</fullName>
    </recommendedName>
</protein>
<reference evidence="2 3" key="1">
    <citation type="submission" date="2015-04" db="EMBL/GenBank/DDBJ databases">
        <title>The draft genome sequence of Fusarium langsethiae, a T-2/HT-2 mycotoxin producer.</title>
        <authorList>
            <person name="Lysoe E."/>
            <person name="Divon H.H."/>
            <person name="Terzi V."/>
            <person name="Orru L."/>
            <person name="Lamontanara A."/>
            <person name="Kolseth A.-K."/>
            <person name="Frandsen R.J."/>
            <person name="Nielsen K."/>
            <person name="Thrane U."/>
        </authorList>
    </citation>
    <scope>NUCLEOTIDE SEQUENCE [LARGE SCALE GENOMIC DNA]</scope>
    <source>
        <strain evidence="2 3">Fl201059</strain>
    </source>
</reference>
<dbReference type="Proteomes" id="UP000037904">
    <property type="component" value="Unassembled WGS sequence"/>
</dbReference>
<feature type="compositionally biased region" description="Low complexity" evidence="1">
    <location>
        <begin position="507"/>
        <end position="519"/>
    </location>
</feature>
<keyword evidence="3" id="KW-1185">Reference proteome</keyword>
<evidence type="ECO:0000313" key="2">
    <source>
        <dbReference type="EMBL" id="KPA45564.1"/>
    </source>
</evidence>
<dbReference type="AlphaFoldDB" id="A0A0N0DHI3"/>
<feature type="region of interest" description="Disordered" evidence="1">
    <location>
        <begin position="248"/>
        <end position="302"/>
    </location>
</feature>
<feature type="compositionally biased region" description="Polar residues" evidence="1">
    <location>
        <begin position="488"/>
        <end position="506"/>
    </location>
</feature>
<sequence>MFSYATPEPDINDQFQLQNTPYNKPVANFPWAVPASLGPINTNNLPQYGYTSESPMVMSASSNGYPGSDLALLSRPNFNPQANFLGTPEWLWPNTQHGPSSQSLVPTGTPQAREVLAKLRTCIHLFLSTRLVLHNVRQKNRRHSASDCHPWATGSKNISYPVPTLNTSCSDTGVLDGLLNEHQANFFNGFDSTNYTNCALADNTLGILGNGDNLMFPPQEPIPRRVTELHEEDGVPRMERGLPDLTVKANASRNAKNRTQRKAPNLKQSKKRPIECVGIEESSEDDTDEGLKGTKRPKGSSTAPRFACPFYKHDPAKFATSRSCVGPGWKQVHRVKEHVFRSHKLPEHQCPRCFKAFESAEALSDHSRSSDPCQVQTRTAQEEGINASQEKQLHTRAKKNNAASNLERVEVDENRWNEMYNIIFPNEEPPSSPYYTRAQLTIDEFGKNIMDDFDQRLSARVGCLGIQPSLLNEIIEMTRSVLQESVRSCQQGGENPNSRRSQLTAAQPQLSQSSVSGGSQSPCIGHDMLVDDQFVAQMFSNPAFGISQAGFWSTL</sequence>
<name>A0A0N0DHI3_FUSLA</name>
<feature type="region of interest" description="Disordered" evidence="1">
    <location>
        <begin position="488"/>
        <end position="519"/>
    </location>
</feature>
<gene>
    <name evidence="2" type="ORF">FLAG1_01497</name>
</gene>
<dbReference type="EMBL" id="JXCE01000012">
    <property type="protein sequence ID" value="KPA45564.1"/>
    <property type="molecule type" value="Genomic_DNA"/>
</dbReference>
<dbReference type="PANTHER" id="PTHR38166">
    <property type="entry name" value="C2H2-TYPE DOMAIN-CONTAINING PROTEIN-RELATED"/>
    <property type="match status" value="1"/>
</dbReference>
<feature type="region of interest" description="Disordered" evidence="1">
    <location>
        <begin position="383"/>
        <end position="406"/>
    </location>
</feature>
<evidence type="ECO:0000256" key="1">
    <source>
        <dbReference type="SAM" id="MobiDB-lite"/>
    </source>
</evidence>
<dbReference type="PANTHER" id="PTHR38166:SF1">
    <property type="entry name" value="C2H2-TYPE DOMAIN-CONTAINING PROTEIN"/>
    <property type="match status" value="1"/>
</dbReference>